<feature type="repeat" description="CXXCXGXG motif" evidence="11">
    <location>
        <begin position="193"/>
        <end position="200"/>
    </location>
</feature>
<feature type="binding site" evidence="11">
    <location>
        <position position="210"/>
    </location>
    <ligand>
        <name>Zn(2+)</name>
        <dbReference type="ChEBI" id="CHEBI:29105"/>
        <label>1</label>
    </ligand>
</feature>
<dbReference type="EMBL" id="AP025739">
    <property type="protein sequence ID" value="BDI30926.1"/>
    <property type="molecule type" value="Genomic_DNA"/>
</dbReference>
<comment type="cofactor">
    <cofactor evidence="11">
        <name>Zn(2+)</name>
        <dbReference type="ChEBI" id="CHEBI:29105"/>
    </cofactor>
    <text evidence="11">Binds 2 Zn(2+) ions per monomer.</text>
</comment>
<dbReference type="FunFam" id="2.60.260.20:FF:000005">
    <property type="entry name" value="Chaperone protein dnaJ 1, mitochondrial"/>
    <property type="match status" value="1"/>
</dbReference>
<dbReference type="KEGG" id="ccot:CCAX7_29770"/>
<dbReference type="Proteomes" id="UP000287394">
    <property type="component" value="Chromosome"/>
</dbReference>
<keyword evidence="8 11" id="KW-0143">Chaperone</keyword>
<dbReference type="PROSITE" id="PS50076">
    <property type="entry name" value="DNAJ_2"/>
    <property type="match status" value="1"/>
</dbReference>
<dbReference type="Gene3D" id="2.10.230.10">
    <property type="entry name" value="Heat shock protein DnaJ, cysteine-rich domain"/>
    <property type="match status" value="1"/>
</dbReference>
<protein>
    <recommendedName>
        <fullName evidence="10 11">Chaperone protein DnaJ</fullName>
    </recommendedName>
</protein>
<dbReference type="PANTHER" id="PTHR43096">
    <property type="entry name" value="DNAJ HOMOLOG 1, MITOCHONDRIAL-RELATED"/>
    <property type="match status" value="1"/>
</dbReference>
<dbReference type="NCBIfam" id="TIGR02349">
    <property type="entry name" value="DnaJ_bact"/>
    <property type="match status" value="1"/>
</dbReference>
<dbReference type="InterPro" id="IPR001623">
    <property type="entry name" value="DnaJ_domain"/>
</dbReference>
<keyword evidence="5 11" id="KW-0863">Zinc-finger</keyword>
<keyword evidence="7 11" id="KW-0346">Stress response</keyword>
<dbReference type="InterPro" id="IPR001305">
    <property type="entry name" value="HSP_DnaJ_Cys-rich_dom"/>
</dbReference>
<feature type="binding site" evidence="11">
    <location>
        <position position="207"/>
    </location>
    <ligand>
        <name>Zn(2+)</name>
        <dbReference type="ChEBI" id="CHEBI:29105"/>
        <label>1</label>
    </ligand>
</feature>
<evidence type="ECO:0000256" key="3">
    <source>
        <dbReference type="ARBA" id="ARBA00022723"/>
    </source>
</evidence>
<evidence type="ECO:0000256" key="6">
    <source>
        <dbReference type="ARBA" id="ARBA00022833"/>
    </source>
</evidence>
<dbReference type="GO" id="GO:0005737">
    <property type="term" value="C:cytoplasm"/>
    <property type="evidence" value="ECO:0007669"/>
    <property type="project" value="UniProtKB-SubCell"/>
</dbReference>
<comment type="subcellular location">
    <subcellularLocation>
        <location evidence="11">Cytoplasm</location>
    </subcellularLocation>
</comment>
<name>A0A402CSY7_9BACT</name>
<feature type="binding site" evidence="11">
    <location>
        <position position="196"/>
    </location>
    <ligand>
        <name>Zn(2+)</name>
        <dbReference type="ChEBI" id="CHEBI:29105"/>
        <label>2</label>
    </ligand>
</feature>
<dbReference type="SMART" id="SM00271">
    <property type="entry name" value="DnaJ"/>
    <property type="match status" value="1"/>
</dbReference>
<dbReference type="InterPro" id="IPR036869">
    <property type="entry name" value="J_dom_sf"/>
</dbReference>
<dbReference type="GO" id="GO:0031072">
    <property type="term" value="F:heat shock protein binding"/>
    <property type="evidence" value="ECO:0007669"/>
    <property type="project" value="InterPro"/>
</dbReference>
<proteinExistence type="inferred from homology"/>
<evidence type="ECO:0000313" key="12">
    <source>
        <dbReference type="EMBL" id="BDI30926.1"/>
    </source>
</evidence>
<dbReference type="Pfam" id="PF00226">
    <property type="entry name" value="DnaJ"/>
    <property type="match status" value="1"/>
</dbReference>
<evidence type="ECO:0000256" key="10">
    <source>
        <dbReference type="ARBA" id="ARBA00067609"/>
    </source>
</evidence>
<dbReference type="FunCoup" id="A0A402CSY7">
    <property type="interactions" value="497"/>
</dbReference>
<dbReference type="PRINTS" id="PR00625">
    <property type="entry name" value="JDOMAIN"/>
</dbReference>
<reference evidence="12 13" key="1">
    <citation type="journal article" date="2019" name="Int. J. Syst. Evol. Microbiol.">
        <title>Capsulimonas corticalis gen. nov., sp. nov., an aerobic capsulated bacterium, of a novel bacterial order, Capsulimonadales ord. nov., of the class Armatimonadia of the phylum Armatimonadetes.</title>
        <authorList>
            <person name="Li J."/>
            <person name="Kudo C."/>
            <person name="Tonouchi A."/>
        </authorList>
    </citation>
    <scope>NUCLEOTIDE SEQUENCE [LARGE SCALE GENOMIC DNA]</scope>
    <source>
        <strain evidence="12 13">AX-7</strain>
    </source>
</reference>
<dbReference type="GO" id="GO:0008270">
    <property type="term" value="F:zinc ion binding"/>
    <property type="evidence" value="ECO:0007669"/>
    <property type="project" value="UniProtKB-UniRule"/>
</dbReference>
<dbReference type="PROSITE" id="PS51188">
    <property type="entry name" value="ZF_CR"/>
    <property type="match status" value="1"/>
</dbReference>
<feature type="repeat" description="CXXCXGXG motif" evidence="11">
    <location>
        <begin position="207"/>
        <end position="214"/>
    </location>
</feature>
<dbReference type="CDD" id="cd10747">
    <property type="entry name" value="DnaJ_C"/>
    <property type="match status" value="1"/>
</dbReference>
<feature type="binding site" evidence="11">
    <location>
        <position position="170"/>
    </location>
    <ligand>
        <name>Zn(2+)</name>
        <dbReference type="ChEBI" id="CHEBI:29105"/>
        <label>2</label>
    </ligand>
</feature>
<keyword evidence="6 11" id="KW-0862">Zinc</keyword>
<comment type="similarity">
    <text evidence="9 11">Belongs to the DnaJ family.</text>
</comment>
<evidence type="ECO:0000313" key="13">
    <source>
        <dbReference type="Proteomes" id="UP000287394"/>
    </source>
</evidence>
<evidence type="ECO:0000256" key="2">
    <source>
        <dbReference type="ARBA" id="ARBA00022705"/>
    </source>
</evidence>
<dbReference type="InterPro" id="IPR008971">
    <property type="entry name" value="HSP40/DnaJ_pept-bd"/>
</dbReference>
<keyword evidence="4 11" id="KW-0677">Repeat</keyword>
<feature type="binding site" evidence="11">
    <location>
        <position position="150"/>
    </location>
    <ligand>
        <name>Zn(2+)</name>
        <dbReference type="ChEBI" id="CHEBI:29105"/>
        <label>1</label>
    </ligand>
</feature>
<feature type="binding site" evidence="11">
    <location>
        <position position="193"/>
    </location>
    <ligand>
        <name>Zn(2+)</name>
        <dbReference type="ChEBI" id="CHEBI:29105"/>
        <label>2</label>
    </ligand>
</feature>
<comment type="subunit">
    <text evidence="11">Homodimer.</text>
</comment>
<dbReference type="Pfam" id="PF01556">
    <property type="entry name" value="DnaJ_C"/>
    <property type="match status" value="1"/>
</dbReference>
<dbReference type="HAMAP" id="MF_01152">
    <property type="entry name" value="DnaJ"/>
    <property type="match status" value="1"/>
</dbReference>
<dbReference type="RefSeq" id="WP_119320495.1">
    <property type="nucleotide sequence ID" value="NZ_AP025739.1"/>
</dbReference>
<feature type="repeat" description="CXXCXGXG motif" evidence="11">
    <location>
        <begin position="167"/>
        <end position="174"/>
    </location>
</feature>
<dbReference type="NCBIfam" id="NF008035">
    <property type="entry name" value="PRK10767.1"/>
    <property type="match status" value="1"/>
</dbReference>
<dbReference type="InterPro" id="IPR002939">
    <property type="entry name" value="DnaJ_C"/>
</dbReference>
<dbReference type="AlphaFoldDB" id="A0A402CSY7"/>
<dbReference type="SUPFAM" id="SSF49493">
    <property type="entry name" value="HSP40/DnaJ peptide-binding domain"/>
    <property type="match status" value="2"/>
</dbReference>
<feature type="binding site" evidence="11">
    <location>
        <position position="167"/>
    </location>
    <ligand>
        <name>Zn(2+)</name>
        <dbReference type="ChEBI" id="CHEBI:29105"/>
        <label>2</label>
    </ligand>
</feature>
<evidence type="ECO:0000256" key="9">
    <source>
        <dbReference type="ARBA" id="ARBA00061004"/>
    </source>
</evidence>
<dbReference type="InterPro" id="IPR036410">
    <property type="entry name" value="HSP_DnaJ_Cys-rich_dom_sf"/>
</dbReference>
<dbReference type="GO" id="GO:0009408">
    <property type="term" value="P:response to heat"/>
    <property type="evidence" value="ECO:0007669"/>
    <property type="project" value="InterPro"/>
</dbReference>
<keyword evidence="13" id="KW-1185">Reference proteome</keyword>
<dbReference type="GO" id="GO:0006260">
    <property type="term" value="P:DNA replication"/>
    <property type="evidence" value="ECO:0007669"/>
    <property type="project" value="UniProtKB-KW"/>
</dbReference>
<dbReference type="InterPro" id="IPR012724">
    <property type="entry name" value="DnaJ"/>
</dbReference>
<feature type="binding site" evidence="11">
    <location>
        <position position="153"/>
    </location>
    <ligand>
        <name>Zn(2+)</name>
        <dbReference type="ChEBI" id="CHEBI:29105"/>
        <label>1</label>
    </ligand>
</feature>
<evidence type="ECO:0000256" key="7">
    <source>
        <dbReference type="ARBA" id="ARBA00023016"/>
    </source>
</evidence>
<dbReference type="GO" id="GO:0042026">
    <property type="term" value="P:protein refolding"/>
    <property type="evidence" value="ECO:0007669"/>
    <property type="project" value="TreeGrafter"/>
</dbReference>
<dbReference type="GO" id="GO:0051082">
    <property type="term" value="F:unfolded protein binding"/>
    <property type="evidence" value="ECO:0007669"/>
    <property type="project" value="UniProtKB-UniRule"/>
</dbReference>
<evidence type="ECO:0000256" key="11">
    <source>
        <dbReference type="HAMAP-Rule" id="MF_01152"/>
    </source>
</evidence>
<feature type="repeat" description="CXXCXGXG motif" evidence="11">
    <location>
        <begin position="150"/>
        <end position="157"/>
    </location>
</feature>
<dbReference type="CDD" id="cd06257">
    <property type="entry name" value="DnaJ"/>
    <property type="match status" value="1"/>
</dbReference>
<organism evidence="12 13">
    <name type="scientific">Capsulimonas corticalis</name>
    <dbReference type="NCBI Taxonomy" id="2219043"/>
    <lineage>
        <taxon>Bacteria</taxon>
        <taxon>Bacillati</taxon>
        <taxon>Armatimonadota</taxon>
        <taxon>Armatimonadia</taxon>
        <taxon>Capsulimonadales</taxon>
        <taxon>Capsulimonadaceae</taxon>
        <taxon>Capsulimonas</taxon>
    </lineage>
</organism>
<dbReference type="SUPFAM" id="SSF57938">
    <property type="entry name" value="DnaJ/Hsp40 cysteine-rich domain"/>
    <property type="match status" value="1"/>
</dbReference>
<dbReference type="GO" id="GO:0005524">
    <property type="term" value="F:ATP binding"/>
    <property type="evidence" value="ECO:0007669"/>
    <property type="project" value="InterPro"/>
</dbReference>
<evidence type="ECO:0000256" key="4">
    <source>
        <dbReference type="ARBA" id="ARBA00022737"/>
    </source>
</evidence>
<comment type="function">
    <text evidence="11">Participates actively in the response to hyperosmotic and heat shock by preventing the aggregation of stress-denatured proteins and by disaggregating proteins, also in an autonomous, DnaK-independent fashion. Unfolded proteins bind initially to DnaJ; upon interaction with the DnaJ-bound protein, DnaK hydrolyzes its bound ATP, resulting in the formation of a stable complex. GrpE releases ADP from DnaK; ATP binding to DnaK triggers the release of the substrate protein, thus completing the reaction cycle. Several rounds of ATP-dependent interactions between DnaJ, DnaK and GrpE are required for fully efficient folding. Also involved, together with DnaK and GrpE, in the DNA replication of plasmids through activation of initiation proteins.</text>
</comment>
<dbReference type="Gene3D" id="1.10.287.110">
    <property type="entry name" value="DnaJ domain"/>
    <property type="match status" value="1"/>
</dbReference>
<dbReference type="FunFam" id="2.10.230.10:FF:000002">
    <property type="entry name" value="Molecular chaperone DnaJ"/>
    <property type="match status" value="1"/>
</dbReference>
<dbReference type="Gene3D" id="2.60.260.20">
    <property type="entry name" value="Urease metallochaperone UreE, N-terminal domain"/>
    <property type="match status" value="2"/>
</dbReference>
<keyword evidence="3 11" id="KW-0479">Metal-binding</keyword>
<sequence length="382" mass="40688">MSNKRDYYEVLGVGRDAQPAEIRSAFRKLAAKFHPDVNPGDKDAEEKFKELNEAHEILSTPEKRQMYDQFGHAGPQGGMGGADGFGVGDIFDMFFGAGGGFGGRGAAGGGERARQQATQGSDLRYDLEITLEEAAFGVQKTLKLTRLESCETCSGSGAKPGTTPKVCSACQGSGQVRHVQNTILGSFATVAPCANCRGEGRIISDPCGTCRGQGRTRQTKEHTIQVPGGVDTGTRLVDQGAGDAGLRGGQPGDLYVVVYLRPHADFKRSGNDVLHDTSISYAQAALGAQIEVPILGGTEKLTIPAGTQPGATFRFRGKGFPDLNTRSHDRGDEIVQVKVAVPTKLNDEQKRLLREFATASGEKAPPDDPGFFDSVKKAFTHK</sequence>
<evidence type="ECO:0000256" key="5">
    <source>
        <dbReference type="ARBA" id="ARBA00022771"/>
    </source>
</evidence>
<comment type="domain">
    <text evidence="11">The J domain is necessary and sufficient to stimulate DnaK ATPase activity. Zinc center 1 plays an important role in the autonomous, DnaK-independent chaperone activity of DnaJ. Zinc center 2 is essential for interaction with DnaK and for DnaJ activity.</text>
</comment>
<accession>A0A402CSY7</accession>
<dbReference type="OrthoDB" id="9779889at2"/>
<dbReference type="Pfam" id="PF00684">
    <property type="entry name" value="DnaJ_CXXCXGXG"/>
    <property type="match status" value="1"/>
</dbReference>
<keyword evidence="1 11" id="KW-0963">Cytoplasm</keyword>
<dbReference type="CDD" id="cd10719">
    <property type="entry name" value="DnaJ_zf"/>
    <property type="match status" value="1"/>
</dbReference>
<evidence type="ECO:0000256" key="1">
    <source>
        <dbReference type="ARBA" id="ARBA00022490"/>
    </source>
</evidence>
<evidence type="ECO:0000256" key="8">
    <source>
        <dbReference type="ARBA" id="ARBA00023186"/>
    </source>
</evidence>
<keyword evidence="2 11" id="KW-0235">DNA replication</keyword>
<dbReference type="PANTHER" id="PTHR43096:SF48">
    <property type="entry name" value="CHAPERONE PROTEIN DNAJ"/>
    <property type="match status" value="1"/>
</dbReference>
<gene>
    <name evidence="12" type="primary">dnaJ_2</name>
    <name evidence="11" type="synonym">dnaJ</name>
    <name evidence="12" type="ORF">CCAX7_29770</name>
</gene>
<dbReference type="SUPFAM" id="SSF46565">
    <property type="entry name" value="Chaperone J-domain"/>
    <property type="match status" value="1"/>
</dbReference>